<organism evidence="1">
    <name type="scientific">Arundo donax</name>
    <name type="common">Giant reed</name>
    <name type="synonym">Donax arundinaceus</name>
    <dbReference type="NCBI Taxonomy" id="35708"/>
    <lineage>
        <taxon>Eukaryota</taxon>
        <taxon>Viridiplantae</taxon>
        <taxon>Streptophyta</taxon>
        <taxon>Embryophyta</taxon>
        <taxon>Tracheophyta</taxon>
        <taxon>Spermatophyta</taxon>
        <taxon>Magnoliopsida</taxon>
        <taxon>Liliopsida</taxon>
        <taxon>Poales</taxon>
        <taxon>Poaceae</taxon>
        <taxon>PACMAD clade</taxon>
        <taxon>Arundinoideae</taxon>
        <taxon>Arundineae</taxon>
        <taxon>Arundo</taxon>
    </lineage>
</organism>
<reference evidence="1" key="1">
    <citation type="submission" date="2014-09" db="EMBL/GenBank/DDBJ databases">
        <authorList>
            <person name="Magalhaes I.L.F."/>
            <person name="Oliveira U."/>
            <person name="Santos F.R."/>
            <person name="Vidigal T.H.D.A."/>
            <person name="Brescovit A.D."/>
            <person name="Santos A.J."/>
        </authorList>
    </citation>
    <scope>NUCLEOTIDE SEQUENCE</scope>
    <source>
        <tissue evidence="1">Shoot tissue taken approximately 20 cm above the soil surface</tissue>
    </source>
</reference>
<accession>A0A0A9HDB0</accession>
<protein>
    <submittedName>
        <fullName evidence="1">Uncharacterized protein</fullName>
    </submittedName>
</protein>
<reference evidence="1" key="2">
    <citation type="journal article" date="2015" name="Data Brief">
        <title>Shoot transcriptome of the giant reed, Arundo donax.</title>
        <authorList>
            <person name="Barrero R.A."/>
            <person name="Guerrero F.D."/>
            <person name="Moolhuijzen P."/>
            <person name="Goolsby J.A."/>
            <person name="Tidwell J."/>
            <person name="Bellgard S.E."/>
            <person name="Bellgard M.I."/>
        </authorList>
    </citation>
    <scope>NUCLEOTIDE SEQUENCE</scope>
    <source>
        <tissue evidence="1">Shoot tissue taken approximately 20 cm above the soil surface</tissue>
    </source>
</reference>
<dbReference type="AlphaFoldDB" id="A0A0A9HDB0"/>
<evidence type="ECO:0000313" key="1">
    <source>
        <dbReference type="EMBL" id="JAE33809.1"/>
    </source>
</evidence>
<proteinExistence type="predicted"/>
<name>A0A0A9HDB0_ARUDO</name>
<sequence>MPQRRHLNSWWARPLCHQLRHCHHPHQCPGHHRTA</sequence>
<dbReference type="EMBL" id="GBRH01164087">
    <property type="protein sequence ID" value="JAE33809.1"/>
    <property type="molecule type" value="Transcribed_RNA"/>
</dbReference>